<organism evidence="1 2">
    <name type="scientific">Paenibacillus mucilaginosus (strain KNP414)</name>
    <dbReference type="NCBI Taxonomy" id="1036673"/>
    <lineage>
        <taxon>Bacteria</taxon>
        <taxon>Bacillati</taxon>
        <taxon>Bacillota</taxon>
        <taxon>Bacilli</taxon>
        <taxon>Bacillales</taxon>
        <taxon>Paenibacillaceae</taxon>
        <taxon>Paenibacillus</taxon>
    </lineage>
</organism>
<reference evidence="2" key="1">
    <citation type="submission" date="2011-06" db="EMBL/GenBank/DDBJ databases">
        <title>Complete genome sequence of Paenibacillus mucilaginosus KNP414.</title>
        <authorList>
            <person name="Wang J."/>
            <person name="Hu S."/>
            <person name="Hu X."/>
            <person name="Zhang B."/>
            <person name="Dong D."/>
            <person name="Zhang S."/>
            <person name="Zhao K."/>
            <person name="Wu D."/>
        </authorList>
    </citation>
    <scope>NUCLEOTIDE SEQUENCE [LARGE SCALE GENOMIC DNA]</scope>
    <source>
        <strain evidence="2">KNP414</strain>
    </source>
</reference>
<reference evidence="1 2" key="2">
    <citation type="journal article" date="2013" name="Genome Announc.">
        <title>Genome Sequence of Growth-Improving Paenibacillus mucilaginosus Strain KNP414.</title>
        <authorList>
            <person name="Lu J.J."/>
            <person name="Wang J.F."/>
            <person name="Hu X.F."/>
        </authorList>
    </citation>
    <scope>NUCLEOTIDE SEQUENCE [LARGE SCALE GENOMIC DNA]</scope>
    <source>
        <strain evidence="1 2">KNP414</strain>
    </source>
</reference>
<accession>F8FGJ0</accession>
<dbReference type="KEGG" id="pms:KNP414_06126"/>
<sequence length="128" mass="13383">MAEYVVMRCDFVPLNGIIVVTAYSGSVGAPSIALGTDAAVALQILDNSGFEIEDATSDANGYSYTLYTGDQVTPPPYLVDRIGESVTIETDAGTITGVLQLVGTDVIQVLEPTGDILLIPIPSINAVY</sequence>
<protein>
    <submittedName>
        <fullName evidence="1">Uncharacterized protein</fullName>
    </submittedName>
</protein>
<dbReference type="AlphaFoldDB" id="F8FGJ0"/>
<name>F8FGJ0_PAEMK</name>
<evidence type="ECO:0000313" key="1">
    <source>
        <dbReference type="EMBL" id="AEI44650.1"/>
    </source>
</evidence>
<dbReference type="Proteomes" id="UP000006620">
    <property type="component" value="Chromosome"/>
</dbReference>
<dbReference type="PATRIC" id="fig|1036673.3.peg.5693"/>
<dbReference type="HOGENOM" id="CLU_1957395_0_0_9"/>
<gene>
    <name evidence="1" type="ordered locus">KNP414_06126</name>
</gene>
<evidence type="ECO:0000313" key="2">
    <source>
        <dbReference type="Proteomes" id="UP000006620"/>
    </source>
</evidence>
<dbReference type="EMBL" id="CP002869">
    <property type="protein sequence ID" value="AEI44650.1"/>
    <property type="molecule type" value="Genomic_DNA"/>
</dbReference>
<dbReference type="RefSeq" id="WP_013919794.1">
    <property type="nucleotide sequence ID" value="NC_015690.1"/>
</dbReference>
<proteinExistence type="predicted"/>